<keyword evidence="13" id="KW-1185">Reference proteome</keyword>
<comment type="function">
    <text evidence="6 7">Catalyzes the reversible transfer of the terminal phosphate of ATP to form a long-chain polyphosphate (polyP).</text>
</comment>
<sequence length="716" mass="81069">MNRLRAAQWFDSKRGRATRMHGSQKYINRDLSWTEFNRRVLEEAEDPGTPLLERFQFLSIVASNLDEFMSVRVAGLREQLKAGFNKPDFTGYTQGGLLKRLSKRVGRMVRLQYKTYRELLRLLSKENIALASWDDLNGEQQEAMTVYFQEIVFPVLTPMAVDTSRPFPLLHNKELYLAVVLRPEGVEGPTQENGIYFAIVQVPSILSRTVEVTKRKGSRKNAYLLLEELIRVQIGQLFSGYATESVHAFRVTRNADLALNEEGAEDLLKEMEKELRRRRRGFPVRLEIEKGMSIQARELLMEELEVGEEEIFEIDGPLDLTFLSKFTGSLPNMEQLRYPPIEPVYPAAFDVSEDILSVLRERGDALVYHPYESFEVVNDFISEAAEDPDVLAIKMTLYRVSVNSVLVQALARAAESGKQVTVVVEIKARFDEARNIAWAKQLERAGCHVVYGLVGLKTHAKITLVVRREAGSLRRYVHVGTGNYNENTAKLYTDAGLFTCHPWIGADASALFNEMTGYSTPHDWRAFAVAPAGLRPRLYELIDREISCAKQGKPARIVAKINSLSSQPMVDKLYEASQAGVKVDLIVRGVCCLRPGVPGLSDNVRVVSIVDRFLEHSRILYVSADGEDEVFISSADWMSRNLSRRVELLCPVYDRGLRLALRNMLELNLQDNVKARELLPSGGYVRVQNEQPPLRSQFASSDIPLWKTVADAKDFT</sequence>
<dbReference type="Pfam" id="PF02503">
    <property type="entry name" value="PP_kinase"/>
    <property type="match status" value="1"/>
</dbReference>
<feature type="active site" description="Phosphohistidine intermediate" evidence="6">
    <location>
        <position position="459"/>
    </location>
</feature>
<organism evidence="12 13">
    <name type="scientific">Cohnella ginsengisoli</name>
    <dbReference type="NCBI Taxonomy" id="425004"/>
    <lineage>
        <taxon>Bacteria</taxon>
        <taxon>Bacillati</taxon>
        <taxon>Bacillota</taxon>
        <taxon>Bacilli</taxon>
        <taxon>Bacillales</taxon>
        <taxon>Paenibacillaceae</taxon>
        <taxon>Cohnella</taxon>
    </lineage>
</organism>
<evidence type="ECO:0000256" key="4">
    <source>
        <dbReference type="ARBA" id="ARBA00022777"/>
    </source>
</evidence>
<dbReference type="SUPFAM" id="SSF140356">
    <property type="entry name" value="PPK N-terminal domain-like"/>
    <property type="match status" value="1"/>
</dbReference>
<evidence type="ECO:0000256" key="6">
    <source>
        <dbReference type="HAMAP-Rule" id="MF_00347"/>
    </source>
</evidence>
<feature type="domain" description="Polyphosphate kinase middle" evidence="8">
    <location>
        <begin position="139"/>
        <end position="326"/>
    </location>
</feature>
<keyword evidence="6" id="KW-0460">Magnesium</keyword>
<dbReference type="NCBIfam" id="TIGR03705">
    <property type="entry name" value="poly_P_kin"/>
    <property type="match status" value="1"/>
</dbReference>
<comment type="similarity">
    <text evidence="6 7">Belongs to the polyphosphate kinase 1 (PPK1) family.</text>
</comment>
<dbReference type="GO" id="GO:0009358">
    <property type="term" value="C:polyphosphate kinase complex"/>
    <property type="evidence" value="ECO:0007669"/>
    <property type="project" value="InterPro"/>
</dbReference>
<dbReference type="GO" id="GO:0008976">
    <property type="term" value="F:polyphosphate kinase activity"/>
    <property type="evidence" value="ECO:0007669"/>
    <property type="project" value="UniProtKB-UniRule"/>
</dbReference>
<name>A0A9X4KEA3_9BACL</name>
<dbReference type="Pfam" id="PF13089">
    <property type="entry name" value="PP_kinase_N"/>
    <property type="match status" value="1"/>
</dbReference>
<keyword evidence="1 6" id="KW-0597">Phosphoprotein</keyword>
<evidence type="ECO:0000256" key="2">
    <source>
        <dbReference type="ARBA" id="ARBA00022679"/>
    </source>
</evidence>
<dbReference type="Proteomes" id="UP001153387">
    <property type="component" value="Unassembled WGS sequence"/>
</dbReference>
<evidence type="ECO:0000256" key="5">
    <source>
        <dbReference type="ARBA" id="ARBA00022840"/>
    </source>
</evidence>
<dbReference type="EC" id="2.7.4.1" evidence="6 7"/>
<evidence type="ECO:0000313" key="13">
    <source>
        <dbReference type="Proteomes" id="UP001153387"/>
    </source>
</evidence>
<evidence type="ECO:0000259" key="10">
    <source>
        <dbReference type="Pfam" id="PF13090"/>
    </source>
</evidence>
<dbReference type="EMBL" id="JAPDHZ010000002">
    <property type="protein sequence ID" value="MDG0790452.1"/>
    <property type="molecule type" value="Genomic_DNA"/>
</dbReference>
<dbReference type="PANTHER" id="PTHR30218:SF0">
    <property type="entry name" value="POLYPHOSPHATE KINASE"/>
    <property type="match status" value="1"/>
</dbReference>
<dbReference type="InterPro" id="IPR041108">
    <property type="entry name" value="PP_kinase_C_1"/>
</dbReference>
<dbReference type="CDD" id="cd09165">
    <property type="entry name" value="PLDc_PaPPK1_C1_like"/>
    <property type="match status" value="1"/>
</dbReference>
<dbReference type="InterPro" id="IPR024953">
    <property type="entry name" value="PP_kinase_middle"/>
</dbReference>
<comment type="cofactor">
    <cofactor evidence="6">
        <name>Mg(2+)</name>
        <dbReference type="ChEBI" id="CHEBI:18420"/>
    </cofactor>
</comment>
<dbReference type="CDD" id="cd09168">
    <property type="entry name" value="PLDc_PaPPK1_C2_like"/>
    <property type="match status" value="1"/>
</dbReference>
<reference evidence="12 13" key="1">
    <citation type="submission" date="2022-10" db="EMBL/GenBank/DDBJ databases">
        <title>Comparative genomic analysis of Cohnella hashimotonis sp. nov., isolated from the International Space Station.</title>
        <authorList>
            <person name="Simpson A."/>
            <person name="Venkateswaran K."/>
        </authorList>
    </citation>
    <scope>NUCLEOTIDE SEQUENCE [LARGE SCALE GENOMIC DNA]</scope>
    <source>
        <strain evidence="12 13">DSM 18997</strain>
    </source>
</reference>
<dbReference type="RefSeq" id="WP_277564281.1">
    <property type="nucleotide sequence ID" value="NZ_JAPDHZ010000002.1"/>
</dbReference>
<dbReference type="Gene3D" id="1.20.58.310">
    <property type="entry name" value="Polyphosphate kinase N-terminal domain"/>
    <property type="match status" value="1"/>
</dbReference>
<dbReference type="HAMAP" id="MF_00347">
    <property type="entry name" value="Polyphosphate_kinase"/>
    <property type="match status" value="1"/>
</dbReference>
<evidence type="ECO:0000259" key="11">
    <source>
        <dbReference type="Pfam" id="PF17941"/>
    </source>
</evidence>
<keyword evidence="5 6" id="KW-0067">ATP-binding</keyword>
<dbReference type="InterPro" id="IPR003414">
    <property type="entry name" value="PP_kinase"/>
</dbReference>
<dbReference type="SUPFAM" id="SSF56024">
    <property type="entry name" value="Phospholipase D/nuclease"/>
    <property type="match status" value="2"/>
</dbReference>
<dbReference type="AlphaFoldDB" id="A0A9X4KEA3"/>
<dbReference type="GO" id="GO:0046872">
    <property type="term" value="F:metal ion binding"/>
    <property type="evidence" value="ECO:0007669"/>
    <property type="project" value="UniProtKB-KW"/>
</dbReference>
<dbReference type="GO" id="GO:0005524">
    <property type="term" value="F:ATP binding"/>
    <property type="evidence" value="ECO:0007669"/>
    <property type="project" value="UniProtKB-KW"/>
</dbReference>
<feature type="binding site" evidence="6">
    <location>
        <position position="399"/>
    </location>
    <ligand>
        <name>Mg(2+)</name>
        <dbReference type="ChEBI" id="CHEBI:18420"/>
    </ligand>
</feature>
<gene>
    <name evidence="12" type="primary">ppk1</name>
    <name evidence="6" type="synonym">ppk</name>
    <name evidence="12" type="ORF">OMP38_06025</name>
</gene>
<evidence type="ECO:0000313" key="12">
    <source>
        <dbReference type="EMBL" id="MDG0790452.1"/>
    </source>
</evidence>
<dbReference type="Pfam" id="PF17941">
    <property type="entry name" value="PP_kinase_C_1"/>
    <property type="match status" value="1"/>
</dbReference>
<dbReference type="InterPro" id="IPR036830">
    <property type="entry name" value="PP_kinase_middle_dom_sf"/>
</dbReference>
<dbReference type="InterPro" id="IPR025198">
    <property type="entry name" value="PPK_N_dom"/>
</dbReference>
<evidence type="ECO:0000259" key="9">
    <source>
        <dbReference type="Pfam" id="PF13089"/>
    </source>
</evidence>
<evidence type="ECO:0000256" key="1">
    <source>
        <dbReference type="ARBA" id="ARBA00022553"/>
    </source>
</evidence>
<feature type="binding site" evidence="6">
    <location>
        <position position="588"/>
    </location>
    <ligand>
        <name>ATP</name>
        <dbReference type="ChEBI" id="CHEBI:30616"/>
    </ligand>
</feature>
<dbReference type="NCBIfam" id="NF003917">
    <property type="entry name" value="PRK05443.1-1"/>
    <property type="match status" value="1"/>
</dbReference>
<proteinExistence type="inferred from homology"/>
<evidence type="ECO:0000256" key="7">
    <source>
        <dbReference type="RuleBase" id="RU003800"/>
    </source>
</evidence>
<dbReference type="Gene3D" id="3.30.870.10">
    <property type="entry name" value="Endonuclease Chain A"/>
    <property type="match status" value="2"/>
</dbReference>
<dbReference type="NCBIfam" id="NF003921">
    <property type="entry name" value="PRK05443.2-2"/>
    <property type="match status" value="1"/>
</dbReference>
<keyword evidence="6" id="KW-0479">Metal-binding</keyword>
<feature type="domain" description="Polyphosphate kinase N-terminal" evidence="9">
    <location>
        <begin position="26"/>
        <end position="130"/>
    </location>
</feature>
<dbReference type="PIRSF" id="PIRSF015589">
    <property type="entry name" value="PP_kinase"/>
    <property type="match status" value="1"/>
</dbReference>
<feature type="domain" description="Polyphosphate kinase C-terminal" evidence="10">
    <location>
        <begin position="528"/>
        <end position="697"/>
    </location>
</feature>
<dbReference type="GO" id="GO:0006799">
    <property type="term" value="P:polyphosphate biosynthetic process"/>
    <property type="evidence" value="ECO:0007669"/>
    <property type="project" value="UniProtKB-UniRule"/>
</dbReference>
<dbReference type="InterPro" id="IPR025200">
    <property type="entry name" value="PPK_C_dom2"/>
</dbReference>
<evidence type="ECO:0000259" key="8">
    <source>
        <dbReference type="Pfam" id="PF02503"/>
    </source>
</evidence>
<feature type="domain" description="Polyphosphate kinase C-terminal" evidence="11">
    <location>
        <begin position="359"/>
        <end position="520"/>
    </location>
</feature>
<evidence type="ECO:0000256" key="3">
    <source>
        <dbReference type="ARBA" id="ARBA00022741"/>
    </source>
</evidence>
<protein>
    <recommendedName>
        <fullName evidence="6 7">Polyphosphate kinase</fullName>
        <ecNumber evidence="6 7">2.7.4.1</ecNumber>
    </recommendedName>
    <alternativeName>
        <fullName evidence="6">ATP-polyphosphate phosphotransferase</fullName>
    </alternativeName>
    <alternativeName>
        <fullName evidence="6">Polyphosphoric acid kinase</fullName>
    </alternativeName>
</protein>
<comment type="catalytic activity">
    <reaction evidence="6 7">
        <text>[phosphate](n) + ATP = [phosphate](n+1) + ADP</text>
        <dbReference type="Rhea" id="RHEA:19573"/>
        <dbReference type="Rhea" id="RHEA-COMP:9859"/>
        <dbReference type="Rhea" id="RHEA-COMP:14280"/>
        <dbReference type="ChEBI" id="CHEBI:16838"/>
        <dbReference type="ChEBI" id="CHEBI:30616"/>
        <dbReference type="ChEBI" id="CHEBI:456216"/>
        <dbReference type="EC" id="2.7.4.1"/>
    </reaction>
</comment>
<keyword evidence="3 6" id="KW-0547">Nucleotide-binding</keyword>
<keyword evidence="4 6" id="KW-0418">Kinase</keyword>
<dbReference type="Gene3D" id="3.30.1840.10">
    <property type="entry name" value="Polyphosphate kinase middle domain"/>
    <property type="match status" value="1"/>
</dbReference>
<comment type="caution">
    <text evidence="12">The sequence shown here is derived from an EMBL/GenBank/DDBJ whole genome shotgun (WGS) entry which is preliminary data.</text>
</comment>
<dbReference type="NCBIfam" id="NF003918">
    <property type="entry name" value="PRK05443.1-2"/>
    <property type="match status" value="1"/>
</dbReference>
<dbReference type="Pfam" id="PF13090">
    <property type="entry name" value="PP_kinase_C"/>
    <property type="match status" value="1"/>
</dbReference>
<feature type="binding site" evidence="6">
    <location>
        <position position="492"/>
    </location>
    <ligand>
        <name>ATP</name>
        <dbReference type="ChEBI" id="CHEBI:30616"/>
    </ligand>
</feature>
<dbReference type="InterPro" id="IPR036832">
    <property type="entry name" value="PPK_N_dom_sf"/>
</dbReference>
<feature type="binding site" evidence="6">
    <location>
        <position position="429"/>
    </location>
    <ligand>
        <name>Mg(2+)</name>
        <dbReference type="ChEBI" id="CHEBI:18420"/>
    </ligand>
</feature>
<dbReference type="SUPFAM" id="SSF143724">
    <property type="entry name" value="PHP14-like"/>
    <property type="match status" value="1"/>
</dbReference>
<comment type="PTM">
    <text evidence="6 7">An intermediate of this reaction is the autophosphorylated ppk in which a phosphate is covalently linked to a histidine residue through a N-P bond.</text>
</comment>
<accession>A0A9X4KEA3</accession>
<dbReference type="PANTHER" id="PTHR30218">
    <property type="entry name" value="POLYPHOSPHATE KINASE"/>
    <property type="match status" value="1"/>
</dbReference>
<feature type="binding site" evidence="6">
    <location>
        <position position="64"/>
    </location>
    <ligand>
        <name>ATP</name>
        <dbReference type="ChEBI" id="CHEBI:30616"/>
    </ligand>
</feature>
<feature type="binding site" evidence="6">
    <location>
        <position position="616"/>
    </location>
    <ligand>
        <name>ATP</name>
        <dbReference type="ChEBI" id="CHEBI:30616"/>
    </ligand>
</feature>
<keyword evidence="2 6" id="KW-0808">Transferase</keyword>